<reference evidence="2 3" key="1">
    <citation type="submission" date="2012-05" db="EMBL/GenBank/DDBJ databases">
        <title>Recombination and specialization in a pathogen metapopulation.</title>
        <authorList>
            <person name="Gardiner A."/>
            <person name="Kemen E."/>
            <person name="Schultz-Larsen T."/>
            <person name="MacLean D."/>
            <person name="Van Oosterhout C."/>
            <person name="Jones J.D.G."/>
        </authorList>
    </citation>
    <scope>NUCLEOTIDE SEQUENCE [LARGE SCALE GENOMIC DNA]</scope>
    <source>
        <strain evidence="2 3">Ac Nc2</strain>
    </source>
</reference>
<dbReference type="AlphaFoldDB" id="A0A024GLC0"/>
<evidence type="ECO:0000313" key="2">
    <source>
        <dbReference type="EMBL" id="CCI47559.1"/>
    </source>
</evidence>
<proteinExistence type="predicted"/>
<evidence type="ECO:0000256" key="1">
    <source>
        <dbReference type="SAM" id="Coils"/>
    </source>
</evidence>
<feature type="coiled-coil region" evidence="1">
    <location>
        <begin position="31"/>
        <end position="86"/>
    </location>
</feature>
<sequence>MATQERPYKNPRLKKYNPQLPRTLIDKTPQLQGAIEQVFKHKTAVEELEKRLRASRKRNIMCQRKLDNAMKVQEDDEIQLKQLTDQHDEPKLDFLWSKTMIQELEVFMETQQT</sequence>
<organism evidence="2 3">
    <name type="scientific">Albugo candida</name>
    <dbReference type="NCBI Taxonomy" id="65357"/>
    <lineage>
        <taxon>Eukaryota</taxon>
        <taxon>Sar</taxon>
        <taxon>Stramenopiles</taxon>
        <taxon>Oomycota</taxon>
        <taxon>Peronosporomycetes</taxon>
        <taxon>Albuginales</taxon>
        <taxon>Albuginaceae</taxon>
        <taxon>Albugo</taxon>
    </lineage>
</organism>
<keyword evidence="1" id="KW-0175">Coiled coil</keyword>
<accession>A0A024GLC0</accession>
<dbReference type="Proteomes" id="UP000053237">
    <property type="component" value="Unassembled WGS sequence"/>
</dbReference>
<keyword evidence="3" id="KW-1185">Reference proteome</keyword>
<gene>
    <name evidence="2" type="ORF">BN9_085660</name>
</gene>
<dbReference type="InParanoid" id="A0A024GLC0"/>
<comment type="caution">
    <text evidence="2">The sequence shown here is derived from an EMBL/GenBank/DDBJ whole genome shotgun (WGS) entry which is preliminary data.</text>
</comment>
<protein>
    <submittedName>
        <fullName evidence="2">Uncharacterized protein</fullName>
    </submittedName>
</protein>
<name>A0A024GLC0_9STRA</name>
<evidence type="ECO:0000313" key="3">
    <source>
        <dbReference type="Proteomes" id="UP000053237"/>
    </source>
</evidence>
<dbReference type="EMBL" id="CAIX01000176">
    <property type="protein sequence ID" value="CCI47559.1"/>
    <property type="molecule type" value="Genomic_DNA"/>
</dbReference>